<proteinExistence type="predicted"/>
<evidence type="ECO:0000313" key="1">
    <source>
        <dbReference type="EMBL" id="MXQ83151.1"/>
    </source>
</evidence>
<gene>
    <name evidence="1" type="ORF">E5288_WYG018611</name>
</gene>
<protein>
    <submittedName>
        <fullName evidence="1">Uncharacterized protein</fullName>
    </submittedName>
</protein>
<organism evidence="1 2">
    <name type="scientific">Bos mutus</name>
    <name type="common">wild yak</name>
    <dbReference type="NCBI Taxonomy" id="72004"/>
    <lineage>
        <taxon>Eukaryota</taxon>
        <taxon>Metazoa</taxon>
        <taxon>Chordata</taxon>
        <taxon>Craniata</taxon>
        <taxon>Vertebrata</taxon>
        <taxon>Euteleostomi</taxon>
        <taxon>Mammalia</taxon>
        <taxon>Eutheria</taxon>
        <taxon>Laurasiatheria</taxon>
        <taxon>Artiodactyla</taxon>
        <taxon>Ruminantia</taxon>
        <taxon>Pecora</taxon>
        <taxon>Bovidae</taxon>
        <taxon>Bovinae</taxon>
        <taxon>Bos</taxon>
    </lineage>
</organism>
<dbReference type="AlphaFoldDB" id="A0A6B0R2I0"/>
<accession>A0A6B0R2I0</accession>
<evidence type="ECO:0000313" key="2">
    <source>
        <dbReference type="Proteomes" id="UP000322234"/>
    </source>
</evidence>
<reference evidence="1" key="1">
    <citation type="submission" date="2019-10" db="EMBL/GenBank/DDBJ databases">
        <title>The sequence and de novo assembly of the wild yak genome.</title>
        <authorList>
            <person name="Liu Y."/>
        </authorList>
    </citation>
    <scope>NUCLEOTIDE SEQUENCE [LARGE SCALE GENOMIC DNA]</scope>
    <source>
        <strain evidence="1">WY2019</strain>
    </source>
</reference>
<dbReference type="EMBL" id="VBQZ03000015">
    <property type="protein sequence ID" value="MXQ83151.1"/>
    <property type="molecule type" value="Genomic_DNA"/>
</dbReference>
<dbReference type="Proteomes" id="UP000322234">
    <property type="component" value="Unassembled WGS sequence"/>
</dbReference>
<name>A0A6B0R2I0_9CETA</name>
<comment type="caution">
    <text evidence="1">The sequence shown here is derived from an EMBL/GenBank/DDBJ whole genome shotgun (WGS) entry which is preliminary data.</text>
</comment>
<keyword evidence="2" id="KW-1185">Reference proteome</keyword>
<sequence length="123" mass="13524">MFNPASILLRAVLDDPQGMKAEGPWAQQGEHRHGALPRVFREPSFAKSQTRNWATGWMTTQMPWTERRAASACAGEDALPHCPPGEPGPPKALSTGIISQLLSNIPFSAFAHKWGEKQPRDPL</sequence>